<protein>
    <submittedName>
        <fullName evidence="2">Uncharacterized protein</fullName>
    </submittedName>
</protein>
<feature type="compositionally biased region" description="Basic residues" evidence="1">
    <location>
        <begin position="118"/>
        <end position="135"/>
    </location>
</feature>
<sequence length="149" mass="15529">MPDNNGYAVFFYPKALEALGEGIKPYLQDGPAGVHIVCREVDTGGALVKMTLDARTTAGDTIQLELLVPTSMVLMIVSARTDEAFGFGPRIAVEAARPAGEGTGAQVEVKAGGAAAKKPSKKMPPKAAKKAKPAKSKPAGAPRKRSKKK</sequence>
<organism evidence="2 3">
    <name type="scientific">Novilysobacter erysipheiresistens</name>
    <dbReference type="NCBI Taxonomy" id="1749332"/>
    <lineage>
        <taxon>Bacteria</taxon>
        <taxon>Pseudomonadati</taxon>
        <taxon>Pseudomonadota</taxon>
        <taxon>Gammaproteobacteria</taxon>
        <taxon>Lysobacterales</taxon>
        <taxon>Lysobacteraceae</taxon>
        <taxon>Novilysobacter</taxon>
    </lineage>
</organism>
<name>A0ABU7YWS1_9GAMM</name>
<comment type="caution">
    <text evidence="2">The sequence shown here is derived from an EMBL/GenBank/DDBJ whole genome shotgun (WGS) entry which is preliminary data.</text>
</comment>
<feature type="region of interest" description="Disordered" evidence="1">
    <location>
        <begin position="98"/>
        <end position="149"/>
    </location>
</feature>
<keyword evidence="3" id="KW-1185">Reference proteome</keyword>
<evidence type="ECO:0000313" key="2">
    <source>
        <dbReference type="EMBL" id="MEG3183370.1"/>
    </source>
</evidence>
<reference evidence="2 3" key="1">
    <citation type="journal article" date="2016" name="Int. J. Syst. Evol. Microbiol.">
        <title>Lysobacter erysipheiresistens sp. nov., an antagonist of powdery mildew, isolated from tobacco-cultivated soil.</title>
        <authorList>
            <person name="Xie B."/>
            <person name="Li T."/>
            <person name="Lin X."/>
            <person name="Wang C.J."/>
            <person name="Chen Y.J."/>
            <person name="Liu W.J."/>
            <person name="Zhao Z.W."/>
        </authorList>
    </citation>
    <scope>NUCLEOTIDE SEQUENCE [LARGE SCALE GENOMIC DNA]</scope>
    <source>
        <strain evidence="2 3">RS-LYSO-3</strain>
    </source>
</reference>
<evidence type="ECO:0000256" key="1">
    <source>
        <dbReference type="SAM" id="MobiDB-lite"/>
    </source>
</evidence>
<gene>
    <name evidence="2" type="ORF">SNE34_05045</name>
</gene>
<dbReference type="RefSeq" id="WP_332615276.1">
    <property type="nucleotide sequence ID" value="NZ_JAXGFP010000002.1"/>
</dbReference>
<proteinExistence type="predicted"/>
<evidence type="ECO:0000313" key="3">
    <source>
        <dbReference type="Proteomes" id="UP001355056"/>
    </source>
</evidence>
<dbReference type="EMBL" id="JAXGFP010000002">
    <property type="protein sequence ID" value="MEG3183370.1"/>
    <property type="molecule type" value="Genomic_DNA"/>
</dbReference>
<accession>A0ABU7YWS1</accession>
<dbReference type="Proteomes" id="UP001355056">
    <property type="component" value="Unassembled WGS sequence"/>
</dbReference>